<accession>A0AA40K133</accession>
<name>A0AA40K133_9PEZI</name>
<comment type="caution">
    <text evidence="1">The sequence shown here is derived from an EMBL/GenBank/DDBJ whole genome shotgun (WGS) entry which is preliminary data.</text>
</comment>
<dbReference type="EMBL" id="JAUKTV010000003">
    <property type="protein sequence ID" value="KAK0742078.1"/>
    <property type="molecule type" value="Genomic_DNA"/>
</dbReference>
<dbReference type="AlphaFoldDB" id="A0AA40K133"/>
<keyword evidence="2" id="KW-1185">Reference proteome</keyword>
<organism evidence="1 2">
    <name type="scientific">Apiosordaria backusii</name>
    <dbReference type="NCBI Taxonomy" id="314023"/>
    <lineage>
        <taxon>Eukaryota</taxon>
        <taxon>Fungi</taxon>
        <taxon>Dikarya</taxon>
        <taxon>Ascomycota</taxon>
        <taxon>Pezizomycotina</taxon>
        <taxon>Sordariomycetes</taxon>
        <taxon>Sordariomycetidae</taxon>
        <taxon>Sordariales</taxon>
        <taxon>Lasiosphaeriaceae</taxon>
        <taxon>Apiosordaria</taxon>
    </lineage>
</organism>
<proteinExistence type="predicted"/>
<dbReference type="Proteomes" id="UP001172159">
    <property type="component" value="Unassembled WGS sequence"/>
</dbReference>
<evidence type="ECO:0000313" key="2">
    <source>
        <dbReference type="Proteomes" id="UP001172159"/>
    </source>
</evidence>
<gene>
    <name evidence="1" type="ORF">B0T21DRAFT_448822</name>
</gene>
<protein>
    <submittedName>
        <fullName evidence="1">Uncharacterized protein</fullName>
    </submittedName>
</protein>
<reference evidence="1" key="1">
    <citation type="submission" date="2023-06" db="EMBL/GenBank/DDBJ databases">
        <title>Genome-scale phylogeny and comparative genomics of the fungal order Sordariales.</title>
        <authorList>
            <consortium name="Lawrence Berkeley National Laboratory"/>
            <person name="Hensen N."/>
            <person name="Bonometti L."/>
            <person name="Westerberg I."/>
            <person name="Brannstrom I.O."/>
            <person name="Guillou S."/>
            <person name="Cros-Aarteil S."/>
            <person name="Calhoun S."/>
            <person name="Haridas S."/>
            <person name="Kuo A."/>
            <person name="Mondo S."/>
            <person name="Pangilinan J."/>
            <person name="Riley R."/>
            <person name="Labutti K."/>
            <person name="Andreopoulos B."/>
            <person name="Lipzen A."/>
            <person name="Chen C."/>
            <person name="Yanf M."/>
            <person name="Daum C."/>
            <person name="Ng V."/>
            <person name="Clum A."/>
            <person name="Steindorff A."/>
            <person name="Ohm R."/>
            <person name="Martin F."/>
            <person name="Silar P."/>
            <person name="Natvig D."/>
            <person name="Lalanne C."/>
            <person name="Gautier V."/>
            <person name="Ament-Velasquez S.L."/>
            <person name="Kruys A."/>
            <person name="Hutchinson M.I."/>
            <person name="Powell A.J."/>
            <person name="Barry K."/>
            <person name="Miller A.N."/>
            <person name="Grigoriev I.V."/>
            <person name="Debuchy R."/>
            <person name="Gladieux P."/>
            <person name="Thoren M.H."/>
            <person name="Johannesson H."/>
        </authorList>
    </citation>
    <scope>NUCLEOTIDE SEQUENCE</scope>
    <source>
        <strain evidence="1">CBS 540.89</strain>
    </source>
</reference>
<evidence type="ECO:0000313" key="1">
    <source>
        <dbReference type="EMBL" id="KAK0742078.1"/>
    </source>
</evidence>
<sequence length="103" mass="11067">MQIRGQAAMVYPVGRPMAAMNMASAVSIGCGGCFEQPPQLKKKIRVASTVDRPRKLSKCLQDVNTKGVELRGHGQLKEKYNAGGVWAVGMICSARASELLDFG</sequence>
<dbReference type="PROSITE" id="PS51257">
    <property type="entry name" value="PROKAR_LIPOPROTEIN"/>
    <property type="match status" value="1"/>
</dbReference>